<evidence type="ECO:0000256" key="1">
    <source>
        <dbReference type="SAM" id="MobiDB-lite"/>
    </source>
</evidence>
<gene>
    <name evidence="2" type="ORF">pipiens_017804</name>
</gene>
<feature type="compositionally biased region" description="Basic and acidic residues" evidence="1">
    <location>
        <begin position="19"/>
        <end position="32"/>
    </location>
</feature>
<protein>
    <submittedName>
        <fullName evidence="2">Uncharacterized protein</fullName>
    </submittedName>
</protein>
<reference evidence="2 3" key="1">
    <citation type="submission" date="2024-05" db="EMBL/GenBank/DDBJ databases">
        <title>Culex pipiens pipiens assembly and annotation.</title>
        <authorList>
            <person name="Alout H."/>
            <person name="Durand T."/>
        </authorList>
    </citation>
    <scope>NUCLEOTIDE SEQUENCE [LARGE SCALE GENOMIC DNA]</scope>
    <source>
        <strain evidence="2">HA-2024</strain>
        <tissue evidence="2">Whole body</tissue>
    </source>
</reference>
<proteinExistence type="predicted"/>
<organism evidence="2 3">
    <name type="scientific">Culex pipiens pipiens</name>
    <name type="common">Northern house mosquito</name>
    <dbReference type="NCBI Taxonomy" id="38569"/>
    <lineage>
        <taxon>Eukaryota</taxon>
        <taxon>Metazoa</taxon>
        <taxon>Ecdysozoa</taxon>
        <taxon>Arthropoda</taxon>
        <taxon>Hexapoda</taxon>
        <taxon>Insecta</taxon>
        <taxon>Pterygota</taxon>
        <taxon>Neoptera</taxon>
        <taxon>Endopterygota</taxon>
        <taxon>Diptera</taxon>
        <taxon>Nematocera</taxon>
        <taxon>Culicoidea</taxon>
        <taxon>Culicidae</taxon>
        <taxon>Culicinae</taxon>
        <taxon>Culicini</taxon>
        <taxon>Culex</taxon>
        <taxon>Culex</taxon>
    </lineage>
</organism>
<comment type="caution">
    <text evidence="2">The sequence shown here is derived from an EMBL/GenBank/DDBJ whole genome shotgun (WGS) entry which is preliminary data.</text>
</comment>
<feature type="region of interest" description="Disordered" evidence="1">
    <location>
        <begin position="19"/>
        <end position="73"/>
    </location>
</feature>
<sequence>MATPASEILDWTRPSNVLRREEDQRRKMERKLAAARKLPGAMPCPESSSKMGGDGDRTTPQLNQSVSSDDNSH</sequence>
<accession>A0ABD1CG10</accession>
<dbReference type="AlphaFoldDB" id="A0ABD1CG10"/>
<evidence type="ECO:0000313" key="2">
    <source>
        <dbReference type="EMBL" id="KAL1374934.1"/>
    </source>
</evidence>
<keyword evidence="3" id="KW-1185">Reference proteome</keyword>
<dbReference type="Proteomes" id="UP001562425">
    <property type="component" value="Unassembled WGS sequence"/>
</dbReference>
<name>A0ABD1CG10_CULPP</name>
<feature type="compositionally biased region" description="Polar residues" evidence="1">
    <location>
        <begin position="58"/>
        <end position="73"/>
    </location>
</feature>
<evidence type="ECO:0000313" key="3">
    <source>
        <dbReference type="Proteomes" id="UP001562425"/>
    </source>
</evidence>
<dbReference type="EMBL" id="JBEHCU010012920">
    <property type="protein sequence ID" value="KAL1374934.1"/>
    <property type="molecule type" value="Genomic_DNA"/>
</dbReference>